<evidence type="ECO:0000313" key="1">
    <source>
        <dbReference type="EMBL" id="AKH48479.1"/>
    </source>
</evidence>
<reference evidence="1" key="2">
    <citation type="submission" date="2015-03" db="EMBL/GenBank/DDBJ databases">
        <authorList>
            <person name="Chow C.-E.T."/>
            <person name="Winget D.M."/>
            <person name="White R.A.III."/>
            <person name="Hallam S.J."/>
            <person name="Suttle C.A."/>
        </authorList>
    </citation>
    <scope>NUCLEOTIDE SEQUENCE</scope>
    <source>
        <strain evidence="1">Oxic1_8</strain>
    </source>
</reference>
<sequence>MLRGGINKRLGLQIHAVDAVGHLHRFLFIQINECQRAGLQPDWCGDQCGRHEVLRSG</sequence>
<proteinExistence type="predicted"/>
<name>A0A0F7L7D6_9VIRU</name>
<accession>A0A0F7L7D6</accession>
<reference evidence="1" key="1">
    <citation type="journal article" date="2015" name="Front. Microbiol.">
        <title>Combining genomic sequencing methods to explore viral diversity and reveal potential virus-host interactions.</title>
        <authorList>
            <person name="Chow C.E."/>
            <person name="Winget D.M."/>
            <person name="White R.A.III."/>
            <person name="Hallam S.J."/>
            <person name="Suttle C.A."/>
        </authorList>
    </citation>
    <scope>NUCLEOTIDE SEQUENCE</scope>
    <source>
        <strain evidence="1">Oxic1_8</strain>
    </source>
</reference>
<protein>
    <submittedName>
        <fullName evidence="1">Uncharacterized protein</fullName>
    </submittedName>
</protein>
<organism evidence="1">
    <name type="scientific">uncultured marine virus</name>
    <dbReference type="NCBI Taxonomy" id="186617"/>
    <lineage>
        <taxon>Viruses</taxon>
        <taxon>environmental samples</taxon>
    </lineage>
</organism>
<dbReference type="EMBL" id="KR029603">
    <property type="protein sequence ID" value="AKH48479.1"/>
    <property type="molecule type" value="Genomic_DNA"/>
</dbReference>